<organism evidence="4">
    <name type="scientific">Cacopsylla melanoneura</name>
    <dbReference type="NCBI Taxonomy" id="428564"/>
    <lineage>
        <taxon>Eukaryota</taxon>
        <taxon>Metazoa</taxon>
        <taxon>Ecdysozoa</taxon>
        <taxon>Arthropoda</taxon>
        <taxon>Hexapoda</taxon>
        <taxon>Insecta</taxon>
        <taxon>Pterygota</taxon>
        <taxon>Neoptera</taxon>
        <taxon>Paraneoptera</taxon>
        <taxon>Hemiptera</taxon>
        <taxon>Sternorrhyncha</taxon>
        <taxon>Psylloidea</taxon>
        <taxon>Psyllidae</taxon>
        <taxon>Psyllinae</taxon>
        <taxon>Cacopsylla</taxon>
    </lineage>
</organism>
<dbReference type="AlphaFoldDB" id="A0A8D9EFC7"/>
<proteinExistence type="inferred from homology"/>
<dbReference type="InterPro" id="IPR000668">
    <property type="entry name" value="Peptidase_C1A_C"/>
</dbReference>
<dbReference type="CDD" id="cd02620">
    <property type="entry name" value="Peptidase_C1A_CathepsinB"/>
    <property type="match status" value="1"/>
</dbReference>
<evidence type="ECO:0000256" key="1">
    <source>
        <dbReference type="ARBA" id="ARBA00008455"/>
    </source>
</evidence>
<evidence type="ECO:0000259" key="3">
    <source>
        <dbReference type="SMART" id="SM00645"/>
    </source>
</evidence>
<dbReference type="EMBL" id="HBUF01529654">
    <property type="protein sequence ID" value="CAG6751436.1"/>
    <property type="molecule type" value="Transcribed_RNA"/>
</dbReference>
<evidence type="ECO:0000256" key="2">
    <source>
        <dbReference type="SAM" id="SignalP"/>
    </source>
</evidence>
<protein>
    <submittedName>
        <fullName evidence="4">Cathepsin B-like cysteine proteinase 5</fullName>
    </submittedName>
</protein>
<feature type="chain" id="PRO_5033672627" evidence="2">
    <location>
        <begin position="18"/>
        <end position="347"/>
    </location>
</feature>
<dbReference type="PANTHER" id="PTHR12411">
    <property type="entry name" value="CYSTEINE PROTEASE FAMILY C1-RELATED"/>
    <property type="match status" value="1"/>
</dbReference>
<dbReference type="SMART" id="SM00645">
    <property type="entry name" value="Pept_C1"/>
    <property type="match status" value="1"/>
</dbReference>
<feature type="domain" description="Peptidase C1A papain C-terminal" evidence="3">
    <location>
        <begin position="87"/>
        <end position="344"/>
    </location>
</feature>
<dbReference type="GO" id="GO:0006508">
    <property type="term" value="P:proteolysis"/>
    <property type="evidence" value="ECO:0007669"/>
    <property type="project" value="InterPro"/>
</dbReference>
<dbReference type="GO" id="GO:0008234">
    <property type="term" value="F:cysteine-type peptidase activity"/>
    <property type="evidence" value="ECO:0007669"/>
    <property type="project" value="InterPro"/>
</dbReference>
<dbReference type="EMBL" id="HBUF01529655">
    <property type="protein sequence ID" value="CAG6751437.1"/>
    <property type="molecule type" value="Transcribed_RNA"/>
</dbReference>
<dbReference type="EMBL" id="HBUF01222220">
    <property type="protein sequence ID" value="CAG6669893.1"/>
    <property type="molecule type" value="Transcribed_RNA"/>
</dbReference>
<dbReference type="EMBL" id="HBUF01222219">
    <property type="protein sequence ID" value="CAG6669892.1"/>
    <property type="molecule type" value="Transcribed_RNA"/>
</dbReference>
<dbReference type="Pfam" id="PF00112">
    <property type="entry name" value="Peptidase_C1"/>
    <property type="match status" value="1"/>
</dbReference>
<comment type="similarity">
    <text evidence="1">Belongs to the peptidase C1 family.</text>
</comment>
<feature type="signal peptide" evidence="2">
    <location>
        <begin position="1"/>
        <end position="17"/>
    </location>
</feature>
<accession>A0A8D9EFC7</accession>
<dbReference type="InterPro" id="IPR038765">
    <property type="entry name" value="Papain-like_cys_pep_sf"/>
</dbReference>
<dbReference type="InterPro" id="IPR013128">
    <property type="entry name" value="Peptidase_C1A"/>
</dbReference>
<dbReference type="Gene3D" id="3.90.70.10">
    <property type="entry name" value="Cysteine proteinases"/>
    <property type="match status" value="1"/>
</dbReference>
<sequence length="347" mass="39458">MLKILLSVSLASSLVVAQLYKLSDTYIDRINAETDISWTAGRNFPANLTEAYLRTHLIAEEKHFARFERPVPSERKTFDATWFSGALPDRFDARERWPNCASIGLVPDIGACLQPHVYAAVAAFRDRRCIQTAGQHQESLSTEYVAACCKICRYDVVAVCSHGSVYRTWQFLHKRGAVTGGEYGVQSGCQPASIPPCSHYDSSPALVKCENVPRPHLKCHTRCTNEKYGRDFFQDKHRTTLAYWVDDKEDAIKRELMTFGPTTATFELYDDFYHYKTGVYHHSSEAKSEMYLHSGKLIGWGTENGTPYWLVLNTWGPNWGDRGSFKIVRGKFECDFEYLVAAGKPRY</sequence>
<name>A0A8D9EFC7_9HEMI</name>
<dbReference type="SUPFAM" id="SSF54001">
    <property type="entry name" value="Cysteine proteinases"/>
    <property type="match status" value="1"/>
</dbReference>
<keyword evidence="2" id="KW-0732">Signal</keyword>
<evidence type="ECO:0000313" key="4">
    <source>
        <dbReference type="EMBL" id="CAG6751437.1"/>
    </source>
</evidence>
<reference evidence="4" key="1">
    <citation type="submission" date="2021-05" db="EMBL/GenBank/DDBJ databases">
        <authorList>
            <person name="Alioto T."/>
            <person name="Alioto T."/>
            <person name="Gomez Garrido J."/>
        </authorList>
    </citation>
    <scope>NUCLEOTIDE SEQUENCE</scope>
</reference>